<dbReference type="EMBL" id="CATOUU010000688">
    <property type="protein sequence ID" value="CAI9941335.1"/>
    <property type="molecule type" value="Genomic_DNA"/>
</dbReference>
<reference evidence="8 9" key="2">
    <citation type="submission" date="2024-07" db="EMBL/GenBank/DDBJ databases">
        <authorList>
            <person name="Akdeniz Z."/>
        </authorList>
    </citation>
    <scope>NUCLEOTIDE SEQUENCE [LARGE SCALE GENOMIC DNA]</scope>
</reference>
<evidence type="ECO:0000313" key="8">
    <source>
        <dbReference type="EMBL" id="CAL6048582.1"/>
    </source>
</evidence>
<name>A0AA86U3U9_9EUKA</name>
<dbReference type="PANTHER" id="PTHR19865">
    <property type="entry name" value="U3 SMALL NUCLEOLAR RNA INTERACTING PROTEIN 2"/>
    <property type="match status" value="1"/>
</dbReference>
<dbReference type="InterPro" id="IPR036322">
    <property type="entry name" value="WD40_repeat_dom_sf"/>
</dbReference>
<dbReference type="Gene3D" id="2.130.10.10">
    <property type="entry name" value="YVTN repeat-like/Quinoprotein amine dehydrogenase"/>
    <property type="match status" value="1"/>
</dbReference>
<keyword evidence="9" id="KW-1185">Reference proteome</keyword>
<feature type="coiled-coil region" evidence="6">
    <location>
        <begin position="2"/>
        <end position="29"/>
    </location>
</feature>
<dbReference type="GO" id="GO:0034511">
    <property type="term" value="F:U3 snoRNA binding"/>
    <property type="evidence" value="ECO:0007669"/>
    <property type="project" value="InterPro"/>
</dbReference>
<dbReference type="InterPro" id="IPR001680">
    <property type="entry name" value="WD40_rpt"/>
</dbReference>
<evidence type="ECO:0000256" key="6">
    <source>
        <dbReference type="SAM" id="Coils"/>
    </source>
</evidence>
<dbReference type="InterPro" id="IPR015943">
    <property type="entry name" value="WD40/YVTN_repeat-like_dom_sf"/>
</dbReference>
<evidence type="ECO:0000256" key="3">
    <source>
        <dbReference type="ARBA" id="ARBA00022737"/>
    </source>
</evidence>
<evidence type="ECO:0000313" key="9">
    <source>
        <dbReference type="Proteomes" id="UP001642409"/>
    </source>
</evidence>
<comment type="subcellular location">
    <subcellularLocation>
        <location evidence="1">Nucleus</location>
    </subcellularLocation>
</comment>
<evidence type="ECO:0000256" key="1">
    <source>
        <dbReference type="ARBA" id="ARBA00004123"/>
    </source>
</evidence>
<keyword evidence="4" id="KW-0539">Nucleus</keyword>
<comment type="caution">
    <text evidence="7">The sequence shown here is derived from an EMBL/GenBank/DDBJ whole genome shotgun (WGS) entry which is preliminary data.</text>
</comment>
<evidence type="ECO:0000256" key="2">
    <source>
        <dbReference type="ARBA" id="ARBA00022574"/>
    </source>
</evidence>
<evidence type="ECO:0000256" key="4">
    <source>
        <dbReference type="ARBA" id="ARBA00023242"/>
    </source>
</evidence>
<evidence type="ECO:0000313" key="7">
    <source>
        <dbReference type="EMBL" id="CAI9941335.1"/>
    </source>
</evidence>
<dbReference type="InterPro" id="IPR039241">
    <property type="entry name" value="Rrp9-like"/>
</dbReference>
<gene>
    <name evidence="7" type="ORF">HINF_LOCUS28980</name>
    <name evidence="8" type="ORF">HINF_LOCUS42763</name>
</gene>
<protein>
    <submittedName>
        <fullName evidence="7">U3 small nucleolar RNA interacting protein</fullName>
    </submittedName>
    <submittedName>
        <fullName evidence="8">U3_small nucleolar RNA interacting protein</fullName>
    </submittedName>
</protein>
<dbReference type="SMART" id="SM00320">
    <property type="entry name" value="WD40"/>
    <property type="match status" value="1"/>
</dbReference>
<organism evidence="7">
    <name type="scientific">Hexamita inflata</name>
    <dbReference type="NCBI Taxonomy" id="28002"/>
    <lineage>
        <taxon>Eukaryota</taxon>
        <taxon>Metamonada</taxon>
        <taxon>Diplomonadida</taxon>
        <taxon>Hexamitidae</taxon>
        <taxon>Hexamitinae</taxon>
        <taxon>Hexamita</taxon>
    </lineage>
</organism>
<sequence length="378" mass="42819">MNSEEERRRQIARDNLRILEEQKLNVKKTLQAELDTMQIQKLQNVTFNQDIKLLQKKVQARLSPTCVSLENNITVGTKDGSVIKFDLSLNKLSQIVSFQGLPEKTTNQRQRYSSPFQKGHSKPVYSVSQQQKYNLSMQKEYFNVRDADTTSSATVFGVNLTALSVQANIAAVADDKTIQIVQLADQVVLHSMIGHVDTVTQIQFLQNSTQFISCSTDSTLRLFDYDQQSQLIYTVDSPLECCACLSTDYFVGGGEQLYLISRKKRTPVFTYSFESDIYCRKLITAVGAVQGYNCLVVGLFNKLVIFKMNGEQLIVHKEIPLQNQFVNGIDCKIINNKFTVAVVLGGERKFDRLDKTDGKSELLVFEIGDVQKQGRFRM</sequence>
<dbReference type="PROSITE" id="PS50082">
    <property type="entry name" value="WD_REPEATS_2"/>
    <property type="match status" value="1"/>
</dbReference>
<proteinExistence type="predicted"/>
<dbReference type="GO" id="GO:0032040">
    <property type="term" value="C:small-subunit processome"/>
    <property type="evidence" value="ECO:0007669"/>
    <property type="project" value="TreeGrafter"/>
</dbReference>
<keyword evidence="3" id="KW-0677">Repeat</keyword>
<accession>A0AA86U3U9</accession>
<evidence type="ECO:0000256" key="5">
    <source>
        <dbReference type="PROSITE-ProRule" id="PRU00221"/>
    </source>
</evidence>
<keyword evidence="2 5" id="KW-0853">WD repeat</keyword>
<reference evidence="7" key="1">
    <citation type="submission" date="2023-06" db="EMBL/GenBank/DDBJ databases">
        <authorList>
            <person name="Kurt Z."/>
        </authorList>
    </citation>
    <scope>NUCLEOTIDE SEQUENCE</scope>
</reference>
<dbReference type="SUPFAM" id="SSF50978">
    <property type="entry name" value="WD40 repeat-like"/>
    <property type="match status" value="1"/>
</dbReference>
<dbReference type="Pfam" id="PF00400">
    <property type="entry name" value="WD40"/>
    <property type="match status" value="1"/>
</dbReference>
<dbReference type="Proteomes" id="UP001642409">
    <property type="component" value="Unassembled WGS sequence"/>
</dbReference>
<dbReference type="EMBL" id="CAXDID020000175">
    <property type="protein sequence ID" value="CAL6048582.1"/>
    <property type="molecule type" value="Genomic_DNA"/>
</dbReference>
<dbReference type="AlphaFoldDB" id="A0AA86U3U9"/>
<keyword evidence="6" id="KW-0175">Coiled coil</keyword>
<feature type="repeat" description="WD" evidence="5">
    <location>
        <begin position="192"/>
        <end position="233"/>
    </location>
</feature>
<dbReference type="PANTHER" id="PTHR19865:SF0">
    <property type="entry name" value="U3 SMALL NUCLEOLAR RNA-INTERACTING PROTEIN 2"/>
    <property type="match status" value="1"/>
</dbReference>